<dbReference type="EMBL" id="QPJD01000002">
    <property type="protein sequence ID" value="RCW50992.1"/>
    <property type="molecule type" value="Genomic_DNA"/>
</dbReference>
<name>A0A368W6M7_9BACL</name>
<proteinExistence type="predicted"/>
<organism evidence="1 2">
    <name type="scientific">Paenibacillus prosopidis</name>
    <dbReference type="NCBI Taxonomy" id="630520"/>
    <lineage>
        <taxon>Bacteria</taxon>
        <taxon>Bacillati</taxon>
        <taxon>Bacillota</taxon>
        <taxon>Bacilli</taxon>
        <taxon>Bacillales</taxon>
        <taxon>Paenibacillaceae</taxon>
        <taxon>Paenibacillus</taxon>
    </lineage>
</organism>
<sequence length="73" mass="8270">MSAPACWYKTITNAVCSSFGNGKSLLIENLELIIDFSSRGSIWLGFPGLSIHSNSGTKDNGNKWRYKLYFYYH</sequence>
<keyword evidence="2" id="KW-1185">Reference proteome</keyword>
<accession>A0A368W6M7</accession>
<comment type="caution">
    <text evidence="1">The sequence shown here is derived from an EMBL/GenBank/DDBJ whole genome shotgun (WGS) entry which is preliminary data.</text>
</comment>
<reference evidence="1 2" key="1">
    <citation type="submission" date="2018-07" db="EMBL/GenBank/DDBJ databases">
        <title>Genomic Encyclopedia of Type Strains, Phase III (KMG-III): the genomes of soil and plant-associated and newly described type strains.</title>
        <authorList>
            <person name="Whitman W."/>
        </authorList>
    </citation>
    <scope>NUCLEOTIDE SEQUENCE [LARGE SCALE GENOMIC DNA]</scope>
    <source>
        <strain evidence="1 2">CECT 7506</strain>
    </source>
</reference>
<dbReference type="Proteomes" id="UP000252415">
    <property type="component" value="Unassembled WGS sequence"/>
</dbReference>
<evidence type="ECO:0000313" key="1">
    <source>
        <dbReference type="EMBL" id="RCW50992.1"/>
    </source>
</evidence>
<gene>
    <name evidence="1" type="ORF">DFP97_102184</name>
</gene>
<evidence type="ECO:0000313" key="2">
    <source>
        <dbReference type="Proteomes" id="UP000252415"/>
    </source>
</evidence>
<protein>
    <submittedName>
        <fullName evidence="1">Uncharacterized protein</fullName>
    </submittedName>
</protein>
<dbReference type="AlphaFoldDB" id="A0A368W6M7"/>